<accession>A0A174JFR9</accession>
<dbReference type="RefSeq" id="WP_055279673.1">
    <property type="nucleotide sequence ID" value="NZ_CABIXA010000022.1"/>
</dbReference>
<dbReference type="STRING" id="338188.ERS852397_03256"/>
<dbReference type="AlphaFoldDB" id="A0A174JFR9"/>
<protein>
    <submittedName>
        <fullName evidence="1">Uncharacterized protein</fullName>
    </submittedName>
</protein>
<reference evidence="1 2" key="1">
    <citation type="submission" date="2015-09" db="EMBL/GenBank/DDBJ databases">
        <authorList>
            <consortium name="Pathogen Informatics"/>
        </authorList>
    </citation>
    <scope>NUCLEOTIDE SEQUENCE [LARGE SCALE GENOMIC DNA]</scope>
    <source>
        <strain evidence="1 2">2789STDY5608840</strain>
    </source>
</reference>
<sequence length="143" mass="16708">MIDQISEAKSIKELQLSLLHRKSLISTPILTDLKQVNRIYEMFNQIDSYRNPDAIKGSVIQKKRFCFIILRIYSPGTILFNEPLVKGLRKQISQTLGVKCPSAISDYCENVISYYRIYKGFRQKLDYLYDEIICYLKAEKIIS</sequence>
<evidence type="ECO:0000313" key="1">
    <source>
        <dbReference type="EMBL" id="CUO98522.1"/>
    </source>
</evidence>
<evidence type="ECO:0000313" key="2">
    <source>
        <dbReference type="Proteomes" id="UP000095517"/>
    </source>
</evidence>
<dbReference type="EMBL" id="CYZH01000022">
    <property type="protein sequence ID" value="CUO98522.1"/>
    <property type="molecule type" value="Genomic_DNA"/>
</dbReference>
<gene>
    <name evidence="1" type="ORF">ERS852397_03256</name>
</gene>
<proteinExistence type="predicted"/>
<name>A0A174JFR9_9BACE</name>
<organism evidence="1 2">
    <name type="scientific">Bacteroides finegoldii</name>
    <dbReference type="NCBI Taxonomy" id="338188"/>
    <lineage>
        <taxon>Bacteria</taxon>
        <taxon>Pseudomonadati</taxon>
        <taxon>Bacteroidota</taxon>
        <taxon>Bacteroidia</taxon>
        <taxon>Bacteroidales</taxon>
        <taxon>Bacteroidaceae</taxon>
        <taxon>Bacteroides</taxon>
    </lineage>
</organism>
<dbReference type="Proteomes" id="UP000095517">
    <property type="component" value="Unassembled WGS sequence"/>
</dbReference>